<organism evidence="2 3">
    <name type="scientific">Panagrolaimus davidi</name>
    <dbReference type="NCBI Taxonomy" id="227884"/>
    <lineage>
        <taxon>Eukaryota</taxon>
        <taxon>Metazoa</taxon>
        <taxon>Ecdysozoa</taxon>
        <taxon>Nematoda</taxon>
        <taxon>Chromadorea</taxon>
        <taxon>Rhabditida</taxon>
        <taxon>Tylenchina</taxon>
        <taxon>Panagrolaimomorpha</taxon>
        <taxon>Panagrolaimoidea</taxon>
        <taxon>Panagrolaimidae</taxon>
        <taxon>Panagrolaimus</taxon>
    </lineage>
</organism>
<evidence type="ECO:0000313" key="2">
    <source>
        <dbReference type="Proteomes" id="UP000887578"/>
    </source>
</evidence>
<dbReference type="AlphaFoldDB" id="A0A914QAV3"/>
<dbReference type="Proteomes" id="UP000887578">
    <property type="component" value="Unplaced"/>
</dbReference>
<evidence type="ECO:0000313" key="3">
    <source>
        <dbReference type="WBParaSite" id="PDA_v2.g26335.t1"/>
    </source>
</evidence>
<feature type="compositionally biased region" description="Polar residues" evidence="1">
    <location>
        <begin position="122"/>
        <end position="134"/>
    </location>
</feature>
<feature type="region of interest" description="Disordered" evidence="1">
    <location>
        <begin position="38"/>
        <end position="164"/>
    </location>
</feature>
<feature type="compositionally biased region" description="Polar residues" evidence="1">
    <location>
        <begin position="51"/>
        <end position="82"/>
    </location>
</feature>
<reference evidence="3" key="1">
    <citation type="submission" date="2022-11" db="UniProtKB">
        <authorList>
            <consortium name="WormBaseParasite"/>
        </authorList>
    </citation>
    <scope>IDENTIFICATION</scope>
</reference>
<name>A0A914QAV3_9BILA</name>
<sequence length="164" mass="18203">MSEVEKIRSAEKEADLDRKIQEIRLRNEQLEERHKIVTEEAKQNGVPKSFQKATVNNSGGQHKSGSNHTNLKTSETIPSTKKGNGIGELKGNQWSREWDRGKTSAEDWKMNVPEVGDHGNSYFKTDSSNGTSSIRGGNRRDSGGRGGAIQHQHQQRGRRPAQGG</sequence>
<keyword evidence="2" id="KW-1185">Reference proteome</keyword>
<evidence type="ECO:0000256" key="1">
    <source>
        <dbReference type="SAM" id="MobiDB-lite"/>
    </source>
</evidence>
<proteinExistence type="predicted"/>
<dbReference type="WBParaSite" id="PDA_v2.g26335.t1">
    <property type="protein sequence ID" value="PDA_v2.g26335.t1"/>
    <property type="gene ID" value="PDA_v2.g26335"/>
</dbReference>
<protein>
    <submittedName>
        <fullName evidence="3">Uncharacterized protein</fullName>
    </submittedName>
</protein>
<feature type="compositionally biased region" description="Basic and acidic residues" evidence="1">
    <location>
        <begin position="96"/>
        <end position="109"/>
    </location>
</feature>
<feature type="compositionally biased region" description="Basic residues" evidence="1">
    <location>
        <begin position="153"/>
        <end position="164"/>
    </location>
</feature>
<accession>A0A914QAV3</accession>